<evidence type="ECO:0000313" key="3">
    <source>
        <dbReference type="Proteomes" id="UP000765509"/>
    </source>
</evidence>
<name>A0A9Q3DV42_9BASI</name>
<keyword evidence="3" id="KW-1185">Reference proteome</keyword>
<organism evidence="2 3">
    <name type="scientific">Austropuccinia psidii MF-1</name>
    <dbReference type="NCBI Taxonomy" id="1389203"/>
    <lineage>
        <taxon>Eukaryota</taxon>
        <taxon>Fungi</taxon>
        <taxon>Dikarya</taxon>
        <taxon>Basidiomycota</taxon>
        <taxon>Pucciniomycotina</taxon>
        <taxon>Pucciniomycetes</taxon>
        <taxon>Pucciniales</taxon>
        <taxon>Sphaerophragmiaceae</taxon>
        <taxon>Austropuccinia</taxon>
    </lineage>
</organism>
<reference evidence="2" key="1">
    <citation type="submission" date="2021-03" db="EMBL/GenBank/DDBJ databases">
        <title>Draft genome sequence of rust myrtle Austropuccinia psidii MF-1, a brazilian biotype.</title>
        <authorList>
            <person name="Quecine M.C."/>
            <person name="Pachon D.M.R."/>
            <person name="Bonatelli M.L."/>
            <person name="Correr F.H."/>
            <person name="Franceschini L.M."/>
            <person name="Leite T.F."/>
            <person name="Margarido G.R.A."/>
            <person name="Almeida C.A."/>
            <person name="Ferrarezi J.A."/>
            <person name="Labate C.A."/>
        </authorList>
    </citation>
    <scope>NUCLEOTIDE SEQUENCE</scope>
    <source>
        <strain evidence="2">MF-1</strain>
    </source>
</reference>
<dbReference type="EMBL" id="AVOT02021201">
    <property type="protein sequence ID" value="MBW0509869.1"/>
    <property type="molecule type" value="Genomic_DNA"/>
</dbReference>
<proteinExistence type="predicted"/>
<protein>
    <submittedName>
        <fullName evidence="2">Uncharacterized protein</fullName>
    </submittedName>
</protein>
<evidence type="ECO:0000256" key="1">
    <source>
        <dbReference type="SAM" id="MobiDB-lite"/>
    </source>
</evidence>
<feature type="compositionally biased region" description="Polar residues" evidence="1">
    <location>
        <begin position="42"/>
        <end position="53"/>
    </location>
</feature>
<accession>A0A9Q3DV42</accession>
<sequence length="110" mass="12580">MSCKGQFHQIKAWFKTQCMLSEDEKKNLDQGKENSPVEAPEASTSKNLPQQAPNKGKQAPKRNHKGKANPKWSKPYPQNYTIPKKEKKAIDNVLNISEILEKLNNSEYIQ</sequence>
<evidence type="ECO:0000313" key="2">
    <source>
        <dbReference type="EMBL" id="MBW0509869.1"/>
    </source>
</evidence>
<dbReference type="AlphaFoldDB" id="A0A9Q3DV42"/>
<comment type="caution">
    <text evidence="2">The sequence shown here is derived from an EMBL/GenBank/DDBJ whole genome shotgun (WGS) entry which is preliminary data.</text>
</comment>
<feature type="region of interest" description="Disordered" evidence="1">
    <location>
        <begin position="24"/>
        <end position="85"/>
    </location>
</feature>
<gene>
    <name evidence="2" type="ORF">O181_049584</name>
</gene>
<feature type="compositionally biased region" description="Basic residues" evidence="1">
    <location>
        <begin position="58"/>
        <end position="68"/>
    </location>
</feature>
<dbReference type="Proteomes" id="UP000765509">
    <property type="component" value="Unassembled WGS sequence"/>
</dbReference>